<dbReference type="Proteomes" id="UP000230605">
    <property type="component" value="Chromosome 5"/>
</dbReference>
<dbReference type="OrthoDB" id="3626626at2759"/>
<reference evidence="1 2" key="1">
    <citation type="submission" date="2015-10" db="EMBL/GenBank/DDBJ databases">
        <title>The cercosporin biosynthetic gene cluster was horizontally transferred to several fungal lineages and shown to be expanded in Cercospora beticola based on microsynteny with recipient genomes.</title>
        <authorList>
            <person name="De Jonge R."/>
            <person name="Ebert M.K."/>
            <person name="Suttle J.C."/>
            <person name="Jurick Ii W.M."/>
            <person name="Secor G.A."/>
            <person name="Thomma B.P."/>
            <person name="Van De Peer Y."/>
            <person name="Bolton M.D."/>
        </authorList>
    </citation>
    <scope>NUCLEOTIDE SEQUENCE [LARGE SCALE GENOMIC DNA]</scope>
    <source>
        <strain evidence="1 2">09-40</strain>
    </source>
</reference>
<organism evidence="1 2">
    <name type="scientific">Cercospora beticola</name>
    <name type="common">Sugarbeet leaf spot fungus</name>
    <dbReference type="NCBI Taxonomy" id="122368"/>
    <lineage>
        <taxon>Eukaryota</taxon>
        <taxon>Fungi</taxon>
        <taxon>Dikarya</taxon>
        <taxon>Ascomycota</taxon>
        <taxon>Pezizomycotina</taxon>
        <taxon>Dothideomycetes</taxon>
        <taxon>Dothideomycetidae</taxon>
        <taxon>Mycosphaerellales</taxon>
        <taxon>Mycosphaerellaceae</taxon>
        <taxon>Cercospora</taxon>
    </lineage>
</organism>
<gene>
    <name evidence="1" type="ORF">CB0940_07373</name>
</gene>
<dbReference type="AlphaFoldDB" id="A0A2G5HAM5"/>
<accession>A0A2G5HAM5</accession>
<proteinExistence type="predicted"/>
<protein>
    <submittedName>
        <fullName evidence="1">Uncharacterized protein</fullName>
    </submittedName>
</protein>
<evidence type="ECO:0000313" key="1">
    <source>
        <dbReference type="EMBL" id="PIA89595.1"/>
    </source>
</evidence>
<comment type="caution">
    <text evidence="1">The sequence shown here is derived from an EMBL/GenBank/DDBJ whole genome shotgun (WGS) entry which is preliminary data.</text>
</comment>
<evidence type="ECO:0000313" key="2">
    <source>
        <dbReference type="Proteomes" id="UP000230605"/>
    </source>
</evidence>
<dbReference type="EMBL" id="LKMD01000108">
    <property type="protein sequence ID" value="PIA89595.1"/>
    <property type="molecule type" value="Genomic_DNA"/>
</dbReference>
<sequence length="235" mass="27697">MAQYPNDDGRQRLIPEHYTPGYARYVLLASSPHSFGHLLRALLRFLELQASGRLNIRVQTVPTLEERIQSLAQELQDMILDYTLLIEPTTVNITDRYQPPWQLSVNRRTRPLVAEHYYSTSTFSDMTRLHDLQQWLDRIPAEYVQMIENVEFGVRNMHDAKKWLKIYTRSLEQHWGIVLAPGVLRAWFKKHKRSGSPSEWVYVSWKDAAALDDREMRAESFYAHSRPWEGREVTL</sequence>
<name>A0A2G5HAM5_CERBT</name>